<feature type="region of interest" description="Disordered" evidence="1">
    <location>
        <begin position="1"/>
        <end position="28"/>
    </location>
</feature>
<gene>
    <name evidence="2" type="ORF">VNO77_21228</name>
</gene>
<evidence type="ECO:0000313" key="2">
    <source>
        <dbReference type="EMBL" id="KAK7340522.1"/>
    </source>
</evidence>
<dbReference type="EMBL" id="JAYMYQ010000004">
    <property type="protein sequence ID" value="KAK7340522.1"/>
    <property type="molecule type" value="Genomic_DNA"/>
</dbReference>
<dbReference type="AlphaFoldDB" id="A0AAN9LVA1"/>
<sequence length="169" mass="19341">MDARRQSTQEVKQRKEESGEKRSMEKSKRRWMGTEGMLIVGDDWFYIFSVVFAVKGFKKEGNVVKQKQRDLRKKQSPVSSQNSKIILFTSLTASSITHLFNTHQGQNFKMKASATCFTTLMSNKTFGPMILAMAFIEVACRNQNPCLTSVTARDIFRLQQTSSLTWNLP</sequence>
<reference evidence="2 3" key="1">
    <citation type="submission" date="2024-01" db="EMBL/GenBank/DDBJ databases">
        <title>The genomes of 5 underutilized Papilionoideae crops provide insights into root nodulation and disease resistanc.</title>
        <authorList>
            <person name="Jiang F."/>
        </authorList>
    </citation>
    <scope>NUCLEOTIDE SEQUENCE [LARGE SCALE GENOMIC DNA]</scope>
    <source>
        <strain evidence="2">LVBAO_FW01</strain>
        <tissue evidence="2">Leaves</tissue>
    </source>
</reference>
<comment type="caution">
    <text evidence="2">The sequence shown here is derived from an EMBL/GenBank/DDBJ whole genome shotgun (WGS) entry which is preliminary data.</text>
</comment>
<evidence type="ECO:0000256" key="1">
    <source>
        <dbReference type="SAM" id="MobiDB-lite"/>
    </source>
</evidence>
<proteinExistence type="predicted"/>
<evidence type="ECO:0000313" key="3">
    <source>
        <dbReference type="Proteomes" id="UP001367508"/>
    </source>
</evidence>
<name>A0AAN9LVA1_CANGL</name>
<keyword evidence="3" id="KW-1185">Reference proteome</keyword>
<protein>
    <submittedName>
        <fullName evidence="2">Uncharacterized protein</fullName>
    </submittedName>
</protein>
<organism evidence="2 3">
    <name type="scientific">Canavalia gladiata</name>
    <name type="common">Sword bean</name>
    <name type="synonym">Dolichos gladiatus</name>
    <dbReference type="NCBI Taxonomy" id="3824"/>
    <lineage>
        <taxon>Eukaryota</taxon>
        <taxon>Viridiplantae</taxon>
        <taxon>Streptophyta</taxon>
        <taxon>Embryophyta</taxon>
        <taxon>Tracheophyta</taxon>
        <taxon>Spermatophyta</taxon>
        <taxon>Magnoliopsida</taxon>
        <taxon>eudicotyledons</taxon>
        <taxon>Gunneridae</taxon>
        <taxon>Pentapetalae</taxon>
        <taxon>rosids</taxon>
        <taxon>fabids</taxon>
        <taxon>Fabales</taxon>
        <taxon>Fabaceae</taxon>
        <taxon>Papilionoideae</taxon>
        <taxon>50 kb inversion clade</taxon>
        <taxon>NPAAA clade</taxon>
        <taxon>indigoferoid/millettioid clade</taxon>
        <taxon>Phaseoleae</taxon>
        <taxon>Canavalia</taxon>
    </lineage>
</organism>
<feature type="compositionally biased region" description="Basic and acidic residues" evidence="1">
    <location>
        <begin position="1"/>
        <end position="26"/>
    </location>
</feature>
<dbReference type="Proteomes" id="UP001367508">
    <property type="component" value="Unassembled WGS sequence"/>
</dbReference>
<accession>A0AAN9LVA1</accession>